<dbReference type="InterPro" id="IPR003923">
    <property type="entry name" value="TAF10"/>
</dbReference>
<protein>
    <recommendedName>
        <fullName evidence="9">Transcription initiation factor TFIID subunit 10</fullName>
    </recommendedName>
</protein>
<dbReference type="GO" id="GO:0000124">
    <property type="term" value="C:SAGA complex"/>
    <property type="evidence" value="ECO:0007669"/>
    <property type="project" value="TreeGrafter"/>
</dbReference>
<reference evidence="6" key="1">
    <citation type="submission" date="2021-02" db="EMBL/GenBank/DDBJ databases">
        <authorList>
            <person name="Nowell W R."/>
        </authorList>
    </citation>
    <scope>NUCLEOTIDE SEQUENCE</scope>
</reference>
<dbReference type="PANTHER" id="PTHR21242">
    <property type="entry name" value="TRANSCRIPTION INITIATION FACTOR TFIID SUBUNIT 10"/>
    <property type="match status" value="1"/>
</dbReference>
<gene>
    <name evidence="6" type="ORF">IZO911_LOCUS16949</name>
    <name evidence="7" type="ORF">KXQ929_LOCUS8965</name>
</gene>
<dbReference type="PANTHER" id="PTHR21242:SF0">
    <property type="entry name" value="TRANSCRIPTION INITIATION FACTOR TFIID SUBUNIT 10"/>
    <property type="match status" value="1"/>
</dbReference>
<evidence type="ECO:0000313" key="7">
    <source>
        <dbReference type="EMBL" id="CAF3670708.1"/>
    </source>
</evidence>
<dbReference type="Proteomes" id="UP000663868">
    <property type="component" value="Unassembled WGS sequence"/>
</dbReference>
<dbReference type="GO" id="GO:0016251">
    <property type="term" value="F:RNA polymerase II general transcription initiation factor activity"/>
    <property type="evidence" value="ECO:0007669"/>
    <property type="project" value="TreeGrafter"/>
</dbReference>
<dbReference type="EMBL" id="CAJOBB010000398">
    <property type="protein sequence ID" value="CAF3670708.1"/>
    <property type="molecule type" value="Genomic_DNA"/>
</dbReference>
<dbReference type="GO" id="GO:0005669">
    <property type="term" value="C:transcription factor TFIID complex"/>
    <property type="evidence" value="ECO:0007669"/>
    <property type="project" value="TreeGrafter"/>
</dbReference>
<dbReference type="CDD" id="cd07982">
    <property type="entry name" value="HFD_TAF10"/>
    <property type="match status" value="1"/>
</dbReference>
<keyword evidence="4" id="KW-0539">Nucleus</keyword>
<keyword evidence="2" id="KW-0805">Transcription regulation</keyword>
<keyword evidence="3" id="KW-0804">Transcription</keyword>
<organism evidence="6 8">
    <name type="scientific">Adineta steineri</name>
    <dbReference type="NCBI Taxonomy" id="433720"/>
    <lineage>
        <taxon>Eukaryota</taxon>
        <taxon>Metazoa</taxon>
        <taxon>Spiralia</taxon>
        <taxon>Gnathifera</taxon>
        <taxon>Rotifera</taxon>
        <taxon>Eurotatoria</taxon>
        <taxon>Bdelloidea</taxon>
        <taxon>Adinetida</taxon>
        <taxon>Adinetidae</taxon>
        <taxon>Adineta</taxon>
    </lineage>
</organism>
<comment type="caution">
    <text evidence="6">The sequence shown here is derived from an EMBL/GenBank/DDBJ whole genome shotgun (WGS) entry which is preliminary data.</text>
</comment>
<proteinExistence type="inferred from homology"/>
<evidence type="ECO:0000256" key="3">
    <source>
        <dbReference type="ARBA" id="ARBA00023163"/>
    </source>
</evidence>
<evidence type="ECO:0000313" key="6">
    <source>
        <dbReference type="EMBL" id="CAF0988105.1"/>
    </source>
</evidence>
<evidence type="ECO:0000256" key="2">
    <source>
        <dbReference type="ARBA" id="ARBA00023015"/>
    </source>
</evidence>
<dbReference type="AlphaFoldDB" id="A0A814FNP6"/>
<evidence type="ECO:0008006" key="9">
    <source>
        <dbReference type="Google" id="ProtNLM"/>
    </source>
</evidence>
<comment type="similarity">
    <text evidence="5">Belongs to the TAF10 family.</text>
</comment>
<dbReference type="Pfam" id="PF03540">
    <property type="entry name" value="TAF10"/>
    <property type="match status" value="1"/>
</dbReference>
<name>A0A814FNP6_9BILA</name>
<dbReference type="Proteomes" id="UP000663860">
    <property type="component" value="Unassembled WGS sequence"/>
</dbReference>
<dbReference type="PRINTS" id="PR01443">
    <property type="entry name" value="TFIID30KDSUB"/>
</dbReference>
<dbReference type="GO" id="GO:0006367">
    <property type="term" value="P:transcription initiation at RNA polymerase II promoter"/>
    <property type="evidence" value="ECO:0007669"/>
    <property type="project" value="TreeGrafter"/>
</dbReference>
<sequence>MAESIDDSLPLIAEKDLDKFSLTLDQFNSVIPETVTKYYMQQSALQTDDERCVKLMSLSVQKFMSEIINGCFQLQKLREKSNNRPVTNTQPTVIEAKPENTDQAIHTVDAKKPTPSTNNTLKLNDLTDVLEEFDINVKKTYYYT</sequence>
<comment type="subcellular location">
    <subcellularLocation>
        <location evidence="1">Nucleus</location>
    </subcellularLocation>
</comment>
<accession>A0A814FNP6</accession>
<evidence type="ECO:0000256" key="5">
    <source>
        <dbReference type="ARBA" id="ARBA00025730"/>
    </source>
</evidence>
<dbReference type="GO" id="GO:1990841">
    <property type="term" value="F:promoter-specific chromatin binding"/>
    <property type="evidence" value="ECO:0007669"/>
    <property type="project" value="TreeGrafter"/>
</dbReference>
<dbReference type="EMBL" id="CAJNOE010000155">
    <property type="protein sequence ID" value="CAF0988105.1"/>
    <property type="molecule type" value="Genomic_DNA"/>
</dbReference>
<evidence type="ECO:0000256" key="1">
    <source>
        <dbReference type="ARBA" id="ARBA00004123"/>
    </source>
</evidence>
<evidence type="ECO:0000256" key="4">
    <source>
        <dbReference type="ARBA" id="ARBA00023242"/>
    </source>
</evidence>
<evidence type="ECO:0000313" key="8">
    <source>
        <dbReference type="Proteomes" id="UP000663860"/>
    </source>
</evidence>